<proteinExistence type="inferred from homology"/>
<dbReference type="SUPFAM" id="SSF56281">
    <property type="entry name" value="Metallo-hydrolase/oxidoreductase"/>
    <property type="match status" value="1"/>
</dbReference>
<dbReference type="GO" id="GO:0031123">
    <property type="term" value="P:RNA 3'-end processing"/>
    <property type="evidence" value="ECO:0007669"/>
    <property type="project" value="UniProtKB-ARBA"/>
</dbReference>
<dbReference type="OrthoDB" id="17458at2759"/>
<dbReference type="AlphaFoldDB" id="A0A484B0Q3"/>
<comment type="similarity">
    <text evidence="1">Belongs to the metallo-beta-lactamase superfamily. Glyoxalase II family.</text>
</comment>
<accession>A0A484B0Q3</accession>
<dbReference type="InterPro" id="IPR036388">
    <property type="entry name" value="WH-like_DNA-bd_sf"/>
</dbReference>
<evidence type="ECO:0000259" key="6">
    <source>
        <dbReference type="SMART" id="SM00849"/>
    </source>
</evidence>
<evidence type="ECO:0000256" key="4">
    <source>
        <dbReference type="ARBA" id="ARBA00022833"/>
    </source>
</evidence>
<dbReference type="SMART" id="SM00849">
    <property type="entry name" value="Lactamase_B"/>
    <property type="match status" value="1"/>
</dbReference>
<keyword evidence="8" id="KW-1185">Reference proteome</keyword>
<evidence type="ECO:0000313" key="8">
    <source>
        <dbReference type="Proteomes" id="UP000295192"/>
    </source>
</evidence>
<dbReference type="CDD" id="cd07722">
    <property type="entry name" value="LACTB2-like_MBL-fold"/>
    <property type="match status" value="1"/>
</dbReference>
<dbReference type="FunFam" id="1.10.10.10:FF:000328">
    <property type="entry name" value="Lactamase beta 2"/>
    <property type="match status" value="1"/>
</dbReference>
<dbReference type="InterPro" id="IPR001279">
    <property type="entry name" value="Metallo-B-lactamas"/>
</dbReference>
<name>A0A484B0Q3_DRONA</name>
<reference evidence="7 8" key="1">
    <citation type="journal article" date="2019" name="J. Hered.">
        <title>An Improved Genome Assembly for Drosophila navojoa, the Basal Species in the mojavensis Cluster.</title>
        <authorList>
            <person name="Vanderlinde T."/>
            <person name="Dupim E.G."/>
            <person name="Nazario-Yepiz N.O."/>
            <person name="Carvalho A.B."/>
        </authorList>
    </citation>
    <scope>NUCLEOTIDE SEQUENCE [LARGE SCALE GENOMIC DNA]</scope>
    <source>
        <strain evidence="7">Navoj_Jal97</strain>
        <tissue evidence="7">Whole organism</tissue>
    </source>
</reference>
<dbReference type="OMA" id="GDHVMAW"/>
<keyword evidence="3" id="KW-0378">Hydrolase</keyword>
<evidence type="ECO:0000256" key="3">
    <source>
        <dbReference type="ARBA" id="ARBA00022801"/>
    </source>
</evidence>
<feature type="domain" description="Metallo-beta-lactamase" evidence="6">
    <location>
        <begin position="29"/>
        <end position="208"/>
    </location>
</feature>
<dbReference type="GO" id="GO:0003727">
    <property type="term" value="F:single-stranded RNA binding"/>
    <property type="evidence" value="ECO:0007669"/>
    <property type="project" value="TreeGrafter"/>
</dbReference>
<keyword evidence="2" id="KW-0479">Metal-binding</keyword>
<dbReference type="EMBL" id="LSRL02000243">
    <property type="protein sequence ID" value="TDG42346.1"/>
    <property type="molecule type" value="Genomic_DNA"/>
</dbReference>
<dbReference type="GO" id="GO:0004521">
    <property type="term" value="F:RNA endonuclease activity"/>
    <property type="evidence" value="ECO:0007669"/>
    <property type="project" value="TreeGrafter"/>
</dbReference>
<evidence type="ECO:0000256" key="2">
    <source>
        <dbReference type="ARBA" id="ARBA00022723"/>
    </source>
</evidence>
<dbReference type="InterPro" id="IPR041516">
    <property type="entry name" value="LACTB2_WH"/>
</dbReference>
<dbReference type="Pfam" id="PF17778">
    <property type="entry name" value="WHD_BLACT"/>
    <property type="match status" value="1"/>
</dbReference>
<dbReference type="InterPro" id="IPR047921">
    <property type="entry name" value="LACTB2-like_MBL-fold"/>
</dbReference>
<dbReference type="Pfam" id="PF00753">
    <property type="entry name" value="Lactamase_B"/>
    <property type="match status" value="1"/>
</dbReference>
<evidence type="ECO:0000313" key="7">
    <source>
        <dbReference type="EMBL" id="TDG42346.1"/>
    </source>
</evidence>
<evidence type="ECO:0000256" key="1">
    <source>
        <dbReference type="ARBA" id="ARBA00006759"/>
    </source>
</evidence>
<dbReference type="Gene3D" id="3.60.15.10">
    <property type="entry name" value="Ribonuclease Z/Hydroxyacylglutathione hydrolase-like"/>
    <property type="match status" value="1"/>
</dbReference>
<dbReference type="FunFam" id="3.60.15.10:FF:000017">
    <property type="entry name" value="Lactamase beta 2"/>
    <property type="match status" value="1"/>
</dbReference>
<dbReference type="STRING" id="7232.A0A484B0Q3"/>
<dbReference type="GO" id="GO:0005759">
    <property type="term" value="C:mitochondrial matrix"/>
    <property type="evidence" value="ECO:0007669"/>
    <property type="project" value="TreeGrafter"/>
</dbReference>
<keyword evidence="4" id="KW-0862">Zinc</keyword>
<evidence type="ECO:0000256" key="5">
    <source>
        <dbReference type="ARBA" id="ARBA00069358"/>
    </source>
</evidence>
<dbReference type="InterPro" id="IPR036866">
    <property type="entry name" value="RibonucZ/Hydroxyglut_hydro"/>
</dbReference>
<dbReference type="Proteomes" id="UP000295192">
    <property type="component" value="Unassembled WGS sequence"/>
</dbReference>
<dbReference type="InterPro" id="IPR050662">
    <property type="entry name" value="Sec-metab_biosynth-thioest"/>
</dbReference>
<organism evidence="7 8">
    <name type="scientific">Drosophila navojoa</name>
    <name type="common">Fruit fly</name>
    <dbReference type="NCBI Taxonomy" id="7232"/>
    <lineage>
        <taxon>Eukaryota</taxon>
        <taxon>Metazoa</taxon>
        <taxon>Ecdysozoa</taxon>
        <taxon>Arthropoda</taxon>
        <taxon>Hexapoda</taxon>
        <taxon>Insecta</taxon>
        <taxon>Pterygota</taxon>
        <taxon>Neoptera</taxon>
        <taxon>Endopterygota</taxon>
        <taxon>Diptera</taxon>
        <taxon>Brachycera</taxon>
        <taxon>Muscomorpha</taxon>
        <taxon>Ephydroidea</taxon>
        <taxon>Drosophilidae</taxon>
        <taxon>Drosophila</taxon>
    </lineage>
</organism>
<dbReference type="PANTHER" id="PTHR23131">
    <property type="entry name" value="ENDORIBONUCLEASE LACTB2"/>
    <property type="match status" value="1"/>
</dbReference>
<dbReference type="Gene3D" id="1.10.10.10">
    <property type="entry name" value="Winged helix-like DNA-binding domain superfamily/Winged helix DNA-binding domain"/>
    <property type="match status" value="1"/>
</dbReference>
<dbReference type="GO" id="GO:0046872">
    <property type="term" value="F:metal ion binding"/>
    <property type="evidence" value="ECO:0007669"/>
    <property type="project" value="UniProtKB-KW"/>
</dbReference>
<comment type="caution">
    <text evidence="7">The sequence shown here is derived from an EMBL/GenBank/DDBJ whole genome shotgun (WGS) entry which is preliminary data.</text>
</comment>
<dbReference type="GO" id="GO:0016787">
    <property type="term" value="F:hydrolase activity"/>
    <property type="evidence" value="ECO:0007669"/>
    <property type="project" value="UniProtKB-KW"/>
</dbReference>
<dbReference type="PANTHER" id="PTHR23131:SF0">
    <property type="entry name" value="ENDORIBONUCLEASE LACTB2"/>
    <property type="match status" value="1"/>
</dbReference>
<sequence length="303" mass="34079">MALIPPVTRLSASIIRILGCNPSPMTLQGTNTYLLGNGKKRILIDTGDEDVPQYIDHLKGVLREEQATISKIILTHWHHDHVGGVKDIVGNKQLADKGSKHLHNCQVYKFPRSLEDSSDDSCKEIPAHIPVQQLNDNQELSVAGAKVRIVHTPGHTTDHVVLTMDDGTLFSGDCILGEGTAVFEDLFDYMRSLQKILNIAPSVIYPAHGNIIPDPVEKIQFYINHRNQREEQILHFFSQRPGKAWQALDVVKVVYKETPEQLWPAAAYNVSHHLSKLLKEHKLRLNGEENGEKLYEYQPNSAL</sequence>
<gene>
    <name evidence="7" type="ORF">AWZ03_011234</name>
</gene>
<protein>
    <recommendedName>
        <fullName evidence="5">Beta-lactamase-like protein 2 homolog</fullName>
    </recommendedName>
</protein>